<keyword evidence="2" id="KW-1185">Reference proteome</keyword>
<evidence type="ECO:0000313" key="1">
    <source>
        <dbReference type="EMBL" id="KAG8466500.1"/>
    </source>
</evidence>
<sequence length="109" mass="11701">MAAYRIELGPRRFRYAGHSWHQYVHVVELAPPRAEPAQPARGLAAAMAQNASDDSRWLQERYGFGFRSAGGRTAKTVAAEPAYAHAHAGVDGCEACAVALAILRAPLAT</sequence>
<name>A0A8J5XRC2_DIALT</name>
<dbReference type="AlphaFoldDB" id="A0A8J5XRC2"/>
<accession>A0A8J5XRC2</accession>
<protein>
    <submittedName>
        <fullName evidence="1">Uncharacterized protein</fullName>
    </submittedName>
</protein>
<evidence type="ECO:0000313" key="2">
    <source>
        <dbReference type="Proteomes" id="UP000751190"/>
    </source>
</evidence>
<organism evidence="1 2">
    <name type="scientific">Diacronema lutheri</name>
    <name type="common">Unicellular marine alga</name>
    <name type="synonym">Monochrysis lutheri</name>
    <dbReference type="NCBI Taxonomy" id="2081491"/>
    <lineage>
        <taxon>Eukaryota</taxon>
        <taxon>Haptista</taxon>
        <taxon>Haptophyta</taxon>
        <taxon>Pavlovophyceae</taxon>
        <taxon>Pavlovales</taxon>
        <taxon>Pavlovaceae</taxon>
        <taxon>Diacronema</taxon>
    </lineage>
</organism>
<dbReference type="EMBL" id="JAGTXO010000008">
    <property type="protein sequence ID" value="KAG8466500.1"/>
    <property type="molecule type" value="Genomic_DNA"/>
</dbReference>
<gene>
    <name evidence="1" type="ORF">KFE25_002256</name>
</gene>
<reference evidence="1" key="1">
    <citation type="submission" date="2021-05" db="EMBL/GenBank/DDBJ databases">
        <title>The genome of the haptophyte Pavlova lutheri (Diacronema luteri, Pavlovales) - a model for lipid biosynthesis in eukaryotic algae.</title>
        <authorList>
            <person name="Hulatt C.J."/>
            <person name="Posewitz M.C."/>
        </authorList>
    </citation>
    <scope>NUCLEOTIDE SEQUENCE</scope>
    <source>
        <strain evidence="1">NIVA-4/92</strain>
    </source>
</reference>
<proteinExistence type="predicted"/>
<comment type="caution">
    <text evidence="1">The sequence shown here is derived from an EMBL/GenBank/DDBJ whole genome shotgun (WGS) entry which is preliminary data.</text>
</comment>
<dbReference type="Proteomes" id="UP000751190">
    <property type="component" value="Unassembled WGS sequence"/>
</dbReference>